<protein>
    <submittedName>
        <fullName evidence="1">Uncharacterized protein</fullName>
    </submittedName>
</protein>
<organism evidence="1 2">
    <name type="scientific">Schistosoma margrebowiei</name>
    <dbReference type="NCBI Taxonomy" id="48269"/>
    <lineage>
        <taxon>Eukaryota</taxon>
        <taxon>Metazoa</taxon>
        <taxon>Spiralia</taxon>
        <taxon>Lophotrochozoa</taxon>
        <taxon>Platyhelminthes</taxon>
        <taxon>Trematoda</taxon>
        <taxon>Digenea</taxon>
        <taxon>Strigeidida</taxon>
        <taxon>Schistosomatoidea</taxon>
        <taxon>Schistosomatidae</taxon>
        <taxon>Schistosoma</taxon>
    </lineage>
</organism>
<dbReference type="Proteomes" id="UP000277204">
    <property type="component" value="Unassembled WGS sequence"/>
</dbReference>
<proteinExistence type="predicted"/>
<name>A0A183NBX0_9TREM</name>
<reference evidence="1 2" key="1">
    <citation type="submission" date="2018-11" db="EMBL/GenBank/DDBJ databases">
        <authorList>
            <consortium name="Pathogen Informatics"/>
        </authorList>
    </citation>
    <scope>NUCLEOTIDE SEQUENCE [LARGE SCALE GENOMIC DNA]</scope>
    <source>
        <strain evidence="1 2">Zambia</strain>
    </source>
</reference>
<dbReference type="EMBL" id="UZAI01021808">
    <property type="protein sequence ID" value="VDP56547.1"/>
    <property type="molecule type" value="Genomic_DNA"/>
</dbReference>
<evidence type="ECO:0000313" key="2">
    <source>
        <dbReference type="Proteomes" id="UP000277204"/>
    </source>
</evidence>
<gene>
    <name evidence="1" type="ORF">SMRZ_LOCUS25795</name>
</gene>
<keyword evidence="2" id="KW-1185">Reference proteome</keyword>
<sequence length="109" mass="12515">MTDACLKVRRSVICPNLRKYALLPNLNRINNYSVNNNDNLCKPPYGYVPSKSNHLMNNDPTASPPIVPSSNDRLSNLNQNFANIKLKQVCYALFLCLYIYIHHLLQYCI</sequence>
<dbReference type="AlphaFoldDB" id="A0A183NBX0"/>
<evidence type="ECO:0000313" key="1">
    <source>
        <dbReference type="EMBL" id="VDP56547.1"/>
    </source>
</evidence>
<accession>A0A183NBX0</accession>